<dbReference type="WBParaSite" id="GPUH_0001705401-mRNA-1">
    <property type="protein sequence ID" value="GPUH_0001705401-mRNA-1"/>
    <property type="gene ID" value="GPUH_0001705401"/>
</dbReference>
<name>A0A183E7U1_9BILA</name>
<feature type="compositionally biased region" description="Polar residues" evidence="1">
    <location>
        <begin position="75"/>
        <end position="94"/>
    </location>
</feature>
<dbReference type="PROSITE" id="PS00018">
    <property type="entry name" value="EF_HAND_1"/>
    <property type="match status" value="1"/>
</dbReference>
<dbReference type="AlphaFoldDB" id="A0A183E7U1"/>
<evidence type="ECO:0000313" key="2">
    <source>
        <dbReference type="WBParaSite" id="GPUH_0001705401-mRNA-1"/>
    </source>
</evidence>
<reference evidence="2" key="1">
    <citation type="submission" date="2016-06" db="UniProtKB">
        <authorList>
            <consortium name="WormBaseParasite"/>
        </authorList>
    </citation>
    <scope>IDENTIFICATION</scope>
</reference>
<feature type="compositionally biased region" description="Basic and acidic residues" evidence="1">
    <location>
        <begin position="61"/>
        <end position="74"/>
    </location>
</feature>
<dbReference type="InterPro" id="IPR018247">
    <property type="entry name" value="EF_Hand_1_Ca_BS"/>
</dbReference>
<evidence type="ECO:0000256" key="1">
    <source>
        <dbReference type="SAM" id="MobiDB-lite"/>
    </source>
</evidence>
<proteinExistence type="predicted"/>
<sequence length="94" mass="10606">LKEPIDLKYNVDPEVTRQFFEQADADSSGDLSPGELVDFRHEIRRYVTERDSQRAYGNKSGDQEGERGTSEVRKQQLSSATSQKAARTATTQII</sequence>
<feature type="region of interest" description="Disordered" evidence="1">
    <location>
        <begin position="50"/>
        <end position="94"/>
    </location>
</feature>
<protein>
    <submittedName>
        <fullName evidence="2">EF-hand domain-containing protein</fullName>
    </submittedName>
</protein>
<organism evidence="2">
    <name type="scientific">Gongylonema pulchrum</name>
    <dbReference type="NCBI Taxonomy" id="637853"/>
    <lineage>
        <taxon>Eukaryota</taxon>
        <taxon>Metazoa</taxon>
        <taxon>Ecdysozoa</taxon>
        <taxon>Nematoda</taxon>
        <taxon>Chromadorea</taxon>
        <taxon>Rhabditida</taxon>
        <taxon>Spirurina</taxon>
        <taxon>Spiruromorpha</taxon>
        <taxon>Spiruroidea</taxon>
        <taxon>Gongylonematidae</taxon>
        <taxon>Gongylonema</taxon>
    </lineage>
</organism>
<accession>A0A183E7U1</accession>